<name>A0ABY8ETX2_MALFU</name>
<organism evidence="2 3">
    <name type="scientific">Malassezia furfur</name>
    <name type="common">Pityriasis versicolor infection agent</name>
    <name type="synonym">Pityrosporum furfur</name>
    <dbReference type="NCBI Taxonomy" id="55194"/>
    <lineage>
        <taxon>Eukaryota</taxon>
        <taxon>Fungi</taxon>
        <taxon>Dikarya</taxon>
        <taxon>Basidiomycota</taxon>
        <taxon>Ustilaginomycotina</taxon>
        <taxon>Malasseziomycetes</taxon>
        <taxon>Malasseziales</taxon>
        <taxon>Malasseziaceae</taxon>
        <taxon>Malassezia</taxon>
    </lineage>
</organism>
<dbReference type="Proteomes" id="UP000818624">
    <property type="component" value="Chromosome 4"/>
</dbReference>
<dbReference type="InterPro" id="IPR036191">
    <property type="entry name" value="RRF_sf"/>
</dbReference>
<evidence type="ECO:0008006" key="4">
    <source>
        <dbReference type="Google" id="ProtNLM"/>
    </source>
</evidence>
<keyword evidence="3" id="KW-1185">Reference proteome</keyword>
<dbReference type="Gene3D" id="3.30.1360.40">
    <property type="match status" value="1"/>
</dbReference>
<proteinExistence type="predicted"/>
<reference evidence="2 3" key="1">
    <citation type="journal article" date="2020" name="Elife">
        <title>Loss of centromere function drives karyotype evolution in closely related Malassezia species.</title>
        <authorList>
            <person name="Sankaranarayanan S.R."/>
            <person name="Ianiri G."/>
            <person name="Coelho M.A."/>
            <person name="Reza M.H."/>
            <person name="Thimmappa B.C."/>
            <person name="Ganguly P."/>
            <person name="Vadnala R.N."/>
            <person name="Sun S."/>
            <person name="Siddharthan R."/>
            <person name="Tellgren-Roth C."/>
            <person name="Dawson T.L."/>
            <person name="Heitman J."/>
            <person name="Sanyal K."/>
        </authorList>
    </citation>
    <scope>NUCLEOTIDE SEQUENCE [LARGE SCALE GENOMIC DNA]</scope>
    <source>
        <strain evidence="2">CBS14141</strain>
    </source>
</reference>
<accession>A0ABY8ETX2</accession>
<sequence length="153" mass="16025">MLARFAPRLARTAWTAPRRALPSLAAARTAAPAAPALRTLTTTAPLAKKKKGGEKAAAAEPPADVEGQLDLDVLNEKMNKTVAWCADAVQTLVGSLGRVDASLLDPVRVQYGKDAKPTPLHDYATVGVRDNCLIITAYDESVGAAADAVDQAH</sequence>
<feature type="region of interest" description="Disordered" evidence="1">
    <location>
        <begin position="38"/>
        <end position="66"/>
    </location>
</feature>
<dbReference type="EMBL" id="CP046237">
    <property type="protein sequence ID" value="WFD49051.1"/>
    <property type="molecule type" value="Genomic_DNA"/>
</dbReference>
<evidence type="ECO:0000313" key="3">
    <source>
        <dbReference type="Proteomes" id="UP000818624"/>
    </source>
</evidence>
<protein>
    <recommendedName>
        <fullName evidence="4">Ribosome recycling factor</fullName>
    </recommendedName>
</protein>
<evidence type="ECO:0000256" key="1">
    <source>
        <dbReference type="SAM" id="MobiDB-lite"/>
    </source>
</evidence>
<gene>
    <name evidence="2" type="ORF">GLX27_003728</name>
</gene>
<dbReference type="SUPFAM" id="SSF55194">
    <property type="entry name" value="Ribosome recycling factor, RRF"/>
    <property type="match status" value="1"/>
</dbReference>
<evidence type="ECO:0000313" key="2">
    <source>
        <dbReference type="EMBL" id="WFD49051.1"/>
    </source>
</evidence>